<keyword evidence="2" id="KW-1133">Transmembrane helix</keyword>
<feature type="compositionally biased region" description="Polar residues" evidence="1">
    <location>
        <begin position="1"/>
        <end position="12"/>
    </location>
</feature>
<gene>
    <name evidence="3" type="ORF">GP475_03485</name>
</gene>
<dbReference type="AlphaFoldDB" id="A0A7H0SMP1"/>
<evidence type="ECO:0000313" key="3">
    <source>
        <dbReference type="EMBL" id="QNQ89816.1"/>
    </source>
</evidence>
<organism evidence="3 4">
    <name type="scientific">Corynebacterium poyangense</name>
    <dbReference type="NCBI Taxonomy" id="2684405"/>
    <lineage>
        <taxon>Bacteria</taxon>
        <taxon>Bacillati</taxon>
        <taxon>Actinomycetota</taxon>
        <taxon>Actinomycetes</taxon>
        <taxon>Mycobacteriales</taxon>
        <taxon>Corynebacteriaceae</taxon>
        <taxon>Corynebacterium</taxon>
    </lineage>
</organism>
<evidence type="ECO:0000256" key="1">
    <source>
        <dbReference type="SAM" id="MobiDB-lite"/>
    </source>
</evidence>
<keyword evidence="2" id="KW-0472">Membrane</keyword>
<dbReference type="RefSeq" id="WP_187975272.1">
    <property type="nucleotide sequence ID" value="NZ_CP046884.1"/>
</dbReference>
<dbReference type="EMBL" id="CP046884">
    <property type="protein sequence ID" value="QNQ89816.1"/>
    <property type="molecule type" value="Genomic_DNA"/>
</dbReference>
<name>A0A7H0SMP1_9CORY</name>
<evidence type="ECO:0000256" key="2">
    <source>
        <dbReference type="SAM" id="Phobius"/>
    </source>
</evidence>
<dbReference type="Proteomes" id="UP000516320">
    <property type="component" value="Chromosome"/>
</dbReference>
<keyword evidence="2" id="KW-0812">Transmembrane</keyword>
<dbReference type="KEGG" id="cpoy:GP475_03485"/>
<accession>A0A7H0SMP1</accession>
<feature type="region of interest" description="Disordered" evidence="1">
    <location>
        <begin position="1"/>
        <end position="25"/>
    </location>
</feature>
<reference evidence="3 4" key="1">
    <citation type="submission" date="2019-12" db="EMBL/GenBank/DDBJ databases">
        <title>Corynebacterium sp. nov., isolated from feces of the Anser Albifrons in China.</title>
        <authorList>
            <person name="Liu Q."/>
        </authorList>
    </citation>
    <scope>NUCLEOTIDE SEQUENCE [LARGE SCALE GENOMIC DNA]</scope>
    <source>
        <strain evidence="3 4">4H37-19</strain>
    </source>
</reference>
<feature type="transmembrane region" description="Helical" evidence="2">
    <location>
        <begin position="49"/>
        <end position="71"/>
    </location>
</feature>
<evidence type="ECO:0000313" key="4">
    <source>
        <dbReference type="Proteomes" id="UP000516320"/>
    </source>
</evidence>
<sequence length="92" mass="9912">MPNSQNSEQTWNPGDATFNGVSSGDGAGFLQSGPYFQPSMQNNSKNNNIVIVLLCLIIILLTIIGVSIYFIGNNKKDTASSAESHSTIEYIN</sequence>
<protein>
    <submittedName>
        <fullName evidence="3">Uncharacterized protein</fullName>
    </submittedName>
</protein>
<proteinExistence type="predicted"/>
<keyword evidence="4" id="KW-1185">Reference proteome</keyword>